<feature type="transmembrane region" description="Helical" evidence="1">
    <location>
        <begin position="155"/>
        <end position="176"/>
    </location>
</feature>
<dbReference type="Proteomes" id="UP000321532">
    <property type="component" value="Unassembled WGS sequence"/>
</dbReference>
<feature type="transmembrane region" description="Helical" evidence="1">
    <location>
        <begin position="247"/>
        <end position="269"/>
    </location>
</feature>
<sequence>MEISIHNTHLPHPRPQWTENFARFGMAAKGVVYSLVGALAFMAAFEINGNSEQGAGKQGVFQFILEQPFGKILLGIVTLGLVCYTIWRFIQAFMDSESKGADAKGIGKRIGYAFSGVIYGSLAFYAAKLVLGSGSSSGGGDSRQTLAGKLLEQPFGQWLVGIVAIVTMGMGLYQIYKAISGKYLKNVQTASIKSEIKDMLMKAGKVGYIARGIVWGIIGFLFLKAAMNSNAQEAGGTSSAFQFLEQSYGSILLGAIAIGLVCYGVFMFVRARYEVINT</sequence>
<gene>
    <name evidence="3" type="ORF">AAE02nite_09410</name>
</gene>
<feature type="transmembrane region" description="Helical" evidence="1">
    <location>
        <begin position="72"/>
        <end position="90"/>
    </location>
</feature>
<feature type="domain" description="DUF1206" evidence="2">
    <location>
        <begin position="206"/>
        <end position="273"/>
    </location>
</feature>
<dbReference type="EMBL" id="BJYS01000004">
    <property type="protein sequence ID" value="GEO03277.1"/>
    <property type="molecule type" value="Genomic_DNA"/>
</dbReference>
<comment type="caution">
    <text evidence="3">The sequence shown here is derived from an EMBL/GenBank/DDBJ whole genome shotgun (WGS) entry which is preliminary data.</text>
</comment>
<feature type="domain" description="DUF1206" evidence="2">
    <location>
        <begin position="24"/>
        <end position="94"/>
    </location>
</feature>
<protein>
    <submittedName>
        <fullName evidence="3">Membrane protein</fullName>
    </submittedName>
</protein>
<evidence type="ECO:0000313" key="3">
    <source>
        <dbReference type="EMBL" id="GEO03277.1"/>
    </source>
</evidence>
<feature type="domain" description="DUF1206" evidence="2">
    <location>
        <begin position="110"/>
        <end position="180"/>
    </location>
</feature>
<accession>A0A512AUL9</accession>
<reference evidence="3 4" key="1">
    <citation type="submission" date="2019-07" db="EMBL/GenBank/DDBJ databases">
        <title>Whole genome shotgun sequence of Adhaeribacter aerolatus NBRC 106133.</title>
        <authorList>
            <person name="Hosoyama A."/>
            <person name="Uohara A."/>
            <person name="Ohji S."/>
            <person name="Ichikawa N."/>
        </authorList>
    </citation>
    <scope>NUCLEOTIDE SEQUENCE [LARGE SCALE GENOMIC DNA]</scope>
    <source>
        <strain evidence="3 4">NBRC 106133</strain>
    </source>
</reference>
<evidence type="ECO:0000259" key="2">
    <source>
        <dbReference type="Pfam" id="PF06724"/>
    </source>
</evidence>
<keyword evidence="1" id="KW-1133">Transmembrane helix</keyword>
<feature type="transmembrane region" description="Helical" evidence="1">
    <location>
        <begin position="110"/>
        <end position="127"/>
    </location>
</feature>
<keyword evidence="1" id="KW-0812">Transmembrane</keyword>
<dbReference type="RefSeq" id="WP_146895420.1">
    <property type="nucleotide sequence ID" value="NZ_BJYS01000004.1"/>
</dbReference>
<keyword evidence="1" id="KW-0472">Membrane</keyword>
<organism evidence="3 4">
    <name type="scientific">Adhaeribacter aerolatus</name>
    <dbReference type="NCBI Taxonomy" id="670289"/>
    <lineage>
        <taxon>Bacteria</taxon>
        <taxon>Pseudomonadati</taxon>
        <taxon>Bacteroidota</taxon>
        <taxon>Cytophagia</taxon>
        <taxon>Cytophagales</taxon>
        <taxon>Hymenobacteraceae</taxon>
        <taxon>Adhaeribacter</taxon>
    </lineage>
</organism>
<proteinExistence type="predicted"/>
<dbReference type="OrthoDB" id="5702018at2"/>
<dbReference type="Pfam" id="PF06724">
    <property type="entry name" value="DUF1206"/>
    <property type="match status" value="3"/>
</dbReference>
<name>A0A512AUL9_9BACT</name>
<feature type="transmembrane region" description="Helical" evidence="1">
    <location>
        <begin position="21"/>
        <end position="45"/>
    </location>
</feature>
<evidence type="ECO:0000256" key="1">
    <source>
        <dbReference type="SAM" id="Phobius"/>
    </source>
</evidence>
<evidence type="ECO:0000313" key="4">
    <source>
        <dbReference type="Proteomes" id="UP000321532"/>
    </source>
</evidence>
<feature type="transmembrane region" description="Helical" evidence="1">
    <location>
        <begin position="208"/>
        <end position="227"/>
    </location>
</feature>
<dbReference type="AlphaFoldDB" id="A0A512AUL9"/>
<keyword evidence="4" id="KW-1185">Reference proteome</keyword>
<dbReference type="InterPro" id="IPR009597">
    <property type="entry name" value="DUF1206"/>
</dbReference>